<organism evidence="1 2">
    <name type="scientific">Eumeta variegata</name>
    <name type="common">Bagworm moth</name>
    <name type="synonym">Eumeta japonica</name>
    <dbReference type="NCBI Taxonomy" id="151549"/>
    <lineage>
        <taxon>Eukaryota</taxon>
        <taxon>Metazoa</taxon>
        <taxon>Ecdysozoa</taxon>
        <taxon>Arthropoda</taxon>
        <taxon>Hexapoda</taxon>
        <taxon>Insecta</taxon>
        <taxon>Pterygota</taxon>
        <taxon>Neoptera</taxon>
        <taxon>Endopterygota</taxon>
        <taxon>Lepidoptera</taxon>
        <taxon>Glossata</taxon>
        <taxon>Ditrysia</taxon>
        <taxon>Tineoidea</taxon>
        <taxon>Psychidae</taxon>
        <taxon>Oiketicinae</taxon>
        <taxon>Eumeta</taxon>
    </lineage>
</organism>
<dbReference type="Proteomes" id="UP000299102">
    <property type="component" value="Unassembled WGS sequence"/>
</dbReference>
<keyword evidence="2" id="KW-1185">Reference proteome</keyword>
<accession>A0A4C1XUU8</accession>
<dbReference type="EMBL" id="BGZK01000968">
    <property type="protein sequence ID" value="GBP66823.1"/>
    <property type="molecule type" value="Genomic_DNA"/>
</dbReference>
<dbReference type="AlphaFoldDB" id="A0A4C1XUU8"/>
<name>A0A4C1XUU8_EUMVA</name>
<gene>
    <name evidence="1" type="ORF">EVAR_59520_1</name>
</gene>
<protein>
    <submittedName>
        <fullName evidence="1">Uncharacterized protein</fullName>
    </submittedName>
</protein>
<proteinExistence type="predicted"/>
<evidence type="ECO:0000313" key="1">
    <source>
        <dbReference type="EMBL" id="GBP66823.1"/>
    </source>
</evidence>
<sequence length="233" mass="25742">MVYYYICTQPFRRRNRALKSKSFSFKINIDIRIYFSGGELGPLSAAPRARGVNYRCLPKFICGLNFLRPRPAPARPRRAAPPVFVLRHTDNRVTRIAVNIGKVVNYAPLINCFSLLHACDVGRCKALIAPSSRTLKSFLASSGRSLQWSPVGFVNAIAINKKVHPNVQTVTKTKAQATQLKTAVAADRPLVRALSAARRLFFSCRNVETCNLCRLPVRAAVSSASAIGRQTAL</sequence>
<reference evidence="1 2" key="1">
    <citation type="journal article" date="2019" name="Commun. Biol.">
        <title>The bagworm genome reveals a unique fibroin gene that provides high tensile strength.</title>
        <authorList>
            <person name="Kono N."/>
            <person name="Nakamura H."/>
            <person name="Ohtoshi R."/>
            <person name="Tomita M."/>
            <person name="Numata K."/>
            <person name="Arakawa K."/>
        </authorList>
    </citation>
    <scope>NUCLEOTIDE SEQUENCE [LARGE SCALE GENOMIC DNA]</scope>
</reference>
<comment type="caution">
    <text evidence="1">The sequence shown here is derived from an EMBL/GenBank/DDBJ whole genome shotgun (WGS) entry which is preliminary data.</text>
</comment>
<evidence type="ECO:0000313" key="2">
    <source>
        <dbReference type="Proteomes" id="UP000299102"/>
    </source>
</evidence>